<dbReference type="Proteomes" id="UP000386281">
    <property type="component" value="Unassembled WGS sequence"/>
</dbReference>
<reference evidence="3 4" key="1">
    <citation type="submission" date="2019-02" db="EMBL/GenBank/DDBJ databases">
        <authorList>
            <consortium name="Pathogen Informatics"/>
        </authorList>
    </citation>
    <scope>NUCLEOTIDE SEQUENCE [LARGE SCALE GENOMIC DNA]</scope>
    <source>
        <strain evidence="3 4">3012STDY7078520</strain>
    </source>
</reference>
<dbReference type="InterPro" id="IPR031100">
    <property type="entry name" value="LOG_fam"/>
</dbReference>
<evidence type="ECO:0000313" key="4">
    <source>
        <dbReference type="Proteomes" id="UP000386281"/>
    </source>
</evidence>
<gene>
    <name evidence="3" type="primary">yvdD_2</name>
    <name evidence="3" type="ORF">NCTC12391_02366</name>
</gene>
<dbReference type="GO" id="GO:0102682">
    <property type="term" value="F:cytokinin riboside 5'-monophosphate phosphoribohydrolase activity"/>
    <property type="evidence" value="ECO:0007669"/>
    <property type="project" value="RHEA"/>
</dbReference>
<evidence type="ECO:0000256" key="1">
    <source>
        <dbReference type="ARBA" id="ARBA00006763"/>
    </source>
</evidence>
<proteinExistence type="inferred from homology"/>
<dbReference type="Gene3D" id="3.40.50.450">
    <property type="match status" value="1"/>
</dbReference>
<accession>A0A449D9I4</accession>
<dbReference type="GO" id="GO:0009691">
    <property type="term" value="P:cytokinin biosynthetic process"/>
    <property type="evidence" value="ECO:0007669"/>
    <property type="project" value="UniProtKB-UniRule"/>
</dbReference>
<dbReference type="PANTHER" id="PTHR31223:SF70">
    <property type="entry name" value="LOG FAMILY PROTEIN YJL055W"/>
    <property type="match status" value="1"/>
</dbReference>
<evidence type="ECO:0000313" key="3">
    <source>
        <dbReference type="EMBL" id="VEW14220.1"/>
    </source>
</evidence>
<dbReference type="NCBIfam" id="TIGR00730">
    <property type="entry name" value="Rossman fold protein, TIGR00730 family"/>
    <property type="match status" value="1"/>
</dbReference>
<dbReference type="InterPro" id="IPR005269">
    <property type="entry name" value="LOG"/>
</dbReference>
<evidence type="ECO:0000256" key="2">
    <source>
        <dbReference type="RuleBase" id="RU363015"/>
    </source>
</evidence>
<dbReference type="Pfam" id="PF03641">
    <property type="entry name" value="Lysine_decarbox"/>
    <property type="match status" value="1"/>
</dbReference>
<dbReference type="EMBL" id="CAACXN010000015">
    <property type="protein sequence ID" value="VEW14220.1"/>
    <property type="molecule type" value="Genomic_DNA"/>
</dbReference>
<dbReference type="SUPFAM" id="SSF102405">
    <property type="entry name" value="MCP/YpsA-like"/>
    <property type="match status" value="1"/>
</dbReference>
<dbReference type="PANTHER" id="PTHR31223">
    <property type="entry name" value="LOG FAMILY PROTEIN YJL055W"/>
    <property type="match status" value="1"/>
</dbReference>
<name>A0A449D9I4_9MICO</name>
<dbReference type="EC" id="3.2.2.n1" evidence="2"/>
<dbReference type="GO" id="GO:0005829">
    <property type="term" value="C:cytosol"/>
    <property type="evidence" value="ECO:0007669"/>
    <property type="project" value="TreeGrafter"/>
</dbReference>
<comment type="catalytic activity">
    <reaction evidence="2">
        <text>N(6)-(dimethylallyl)adenosine 5'-phosphate + H2O = N(6)-dimethylallyladenine + D-ribose 5-phosphate</text>
        <dbReference type="Rhea" id="RHEA:48560"/>
        <dbReference type="ChEBI" id="CHEBI:15377"/>
        <dbReference type="ChEBI" id="CHEBI:17660"/>
        <dbReference type="ChEBI" id="CHEBI:57526"/>
        <dbReference type="ChEBI" id="CHEBI:78346"/>
        <dbReference type="EC" id="3.2.2.n1"/>
    </reaction>
</comment>
<comment type="similarity">
    <text evidence="1 2">Belongs to the LOG family.</text>
</comment>
<keyword evidence="2" id="KW-0203">Cytokinin biosynthesis</keyword>
<dbReference type="AlphaFoldDB" id="A0A449D9I4"/>
<protein>
    <recommendedName>
        <fullName evidence="2">Cytokinin riboside 5'-monophosphate phosphoribohydrolase</fullName>
        <ecNumber evidence="2">3.2.2.n1</ecNumber>
    </recommendedName>
</protein>
<organism evidence="3 4">
    <name type="scientific">Brevibacterium casei</name>
    <dbReference type="NCBI Taxonomy" id="33889"/>
    <lineage>
        <taxon>Bacteria</taxon>
        <taxon>Bacillati</taxon>
        <taxon>Actinomycetota</taxon>
        <taxon>Actinomycetes</taxon>
        <taxon>Micrococcales</taxon>
        <taxon>Brevibacteriaceae</taxon>
        <taxon>Brevibacterium</taxon>
    </lineage>
</organism>
<comment type="catalytic activity">
    <reaction evidence="2">
        <text>9-ribosyl-trans-zeatin 5'-phosphate + H2O = trans-zeatin + D-ribose 5-phosphate</text>
        <dbReference type="Rhea" id="RHEA:48564"/>
        <dbReference type="ChEBI" id="CHEBI:15377"/>
        <dbReference type="ChEBI" id="CHEBI:16522"/>
        <dbReference type="ChEBI" id="CHEBI:78346"/>
        <dbReference type="ChEBI" id="CHEBI:87947"/>
        <dbReference type="EC" id="3.2.2.n1"/>
    </reaction>
</comment>
<keyword evidence="2" id="KW-0378">Hydrolase</keyword>
<dbReference type="RefSeq" id="WP_190247083.1">
    <property type="nucleotide sequence ID" value="NZ_CAACXN010000015.1"/>
</dbReference>
<sequence>MTSGSGVREEAAVPSICVFGGSRAGRNPGYVPAAVGAGRLIARAGYGLVYGGGPDGIMGAVAEGAWAEGGTAIGVIPGFMREREGNDDPRLDVRLVETLAERKTLMADLSAGFLVLPGGLGTYDELFEAITWSQLGVQAKNVSILNVDGFYTPLARIFEQLQHDGFVTAEHLARVLVTAETEEAIAHLTSDATR</sequence>